<feature type="transmembrane region" description="Helical" evidence="8">
    <location>
        <begin position="35"/>
        <end position="59"/>
    </location>
</feature>
<gene>
    <name evidence="10" type="ORF">OD355_12035</name>
</gene>
<keyword evidence="7" id="KW-0413">Isomerase</keyword>
<proteinExistence type="predicted"/>
<reference evidence="10" key="1">
    <citation type="submission" date="2022-10" db="EMBL/GenBank/DDBJ databases">
        <authorList>
            <person name="Kim H.S."/>
            <person name="Kim J.-S."/>
            <person name="Suh M.K."/>
            <person name="Eom M.K."/>
            <person name="Lee J.-S."/>
        </authorList>
    </citation>
    <scope>NUCLEOTIDE SEQUENCE</scope>
    <source>
        <strain evidence="10">LIP-5</strain>
    </source>
</reference>
<feature type="transmembrane region" description="Helical" evidence="8">
    <location>
        <begin position="6"/>
        <end position="23"/>
    </location>
</feature>
<feature type="transmembrane region" description="Helical" evidence="8">
    <location>
        <begin position="108"/>
        <end position="125"/>
    </location>
</feature>
<name>A0AAE3LLC6_9BACT</name>
<feature type="transmembrane region" description="Helical" evidence="8">
    <location>
        <begin position="79"/>
        <end position="96"/>
    </location>
</feature>
<keyword evidence="11" id="KW-1185">Reference proteome</keyword>
<dbReference type="Pfam" id="PF18916">
    <property type="entry name" value="Lycopene_cyc"/>
    <property type="match status" value="2"/>
</dbReference>
<dbReference type="EMBL" id="JAOTPL010000021">
    <property type="protein sequence ID" value="MCU7695249.1"/>
    <property type="molecule type" value="Genomic_DNA"/>
</dbReference>
<evidence type="ECO:0000256" key="3">
    <source>
        <dbReference type="ARBA" id="ARBA00022692"/>
    </source>
</evidence>
<sequence>MMAYTYSLILFFTVIICFIASFDRRIKFHKHFGSFLKAAVLVAIPFIAWDVWFTARGVWWFNTNYTLGIVIAGLPLEEMLFFIFIPFSCIFTYYTIDKYYRWEVLSAFNNLLAFVSIIVLSVAGLLNTDKIYTLITAIVTILTLIYLHFIAKAAWLTKASAVFTLLMLGFFPVNGILTGSFLENPIVNYNPKDFLGIRMFTIPIEDAVYGYSQFLLVIYFFKKFQKQKNYENESVNHSLAAYDPELENK</sequence>
<feature type="transmembrane region" description="Helical" evidence="8">
    <location>
        <begin position="202"/>
        <end position="221"/>
    </location>
</feature>
<evidence type="ECO:0000256" key="1">
    <source>
        <dbReference type="ARBA" id="ARBA00004141"/>
    </source>
</evidence>
<comment type="caution">
    <text evidence="10">The sequence shown here is derived from an EMBL/GenBank/DDBJ whole genome shotgun (WGS) entry which is preliminary data.</text>
</comment>
<protein>
    <submittedName>
        <fullName evidence="10">Lycopene cyclase domain-containing protein</fullName>
    </submittedName>
</protein>
<keyword evidence="6 8" id="KW-0472">Membrane</keyword>
<keyword evidence="3 8" id="KW-0812">Transmembrane</keyword>
<evidence type="ECO:0000259" key="9">
    <source>
        <dbReference type="Pfam" id="PF18916"/>
    </source>
</evidence>
<evidence type="ECO:0000256" key="4">
    <source>
        <dbReference type="ARBA" id="ARBA00022746"/>
    </source>
</evidence>
<evidence type="ECO:0000256" key="6">
    <source>
        <dbReference type="ARBA" id="ARBA00023136"/>
    </source>
</evidence>
<dbReference type="GO" id="GO:0016872">
    <property type="term" value="F:intramolecular lyase activity"/>
    <property type="evidence" value="ECO:0007669"/>
    <property type="project" value="InterPro"/>
</dbReference>
<dbReference type="GO" id="GO:0016117">
    <property type="term" value="P:carotenoid biosynthetic process"/>
    <property type="evidence" value="ECO:0007669"/>
    <property type="project" value="UniProtKB-KW"/>
</dbReference>
<evidence type="ECO:0000256" key="7">
    <source>
        <dbReference type="ARBA" id="ARBA00023235"/>
    </source>
</evidence>
<feature type="domain" description="Lycopene cyclase" evidence="9">
    <location>
        <begin position="129"/>
        <end position="224"/>
    </location>
</feature>
<dbReference type="AlphaFoldDB" id="A0AAE3LLC6"/>
<organism evidence="10 11">
    <name type="scientific">Haoranjiania flava</name>
    <dbReference type="NCBI Taxonomy" id="1856322"/>
    <lineage>
        <taxon>Bacteria</taxon>
        <taxon>Pseudomonadati</taxon>
        <taxon>Bacteroidota</taxon>
        <taxon>Chitinophagia</taxon>
        <taxon>Chitinophagales</taxon>
        <taxon>Chitinophagaceae</taxon>
        <taxon>Haoranjiania</taxon>
    </lineage>
</organism>
<feature type="domain" description="Lycopene cyclase" evidence="9">
    <location>
        <begin position="4"/>
        <end position="93"/>
    </location>
</feature>
<dbReference type="RefSeq" id="WP_263038736.1">
    <property type="nucleotide sequence ID" value="NZ_JAOTPL010000021.1"/>
</dbReference>
<evidence type="ECO:0000313" key="11">
    <source>
        <dbReference type="Proteomes" id="UP001209317"/>
    </source>
</evidence>
<comment type="subcellular location">
    <subcellularLocation>
        <location evidence="1">Membrane</location>
        <topology evidence="1">Multi-pass membrane protein</topology>
    </subcellularLocation>
</comment>
<dbReference type="Proteomes" id="UP001209317">
    <property type="component" value="Unassembled WGS sequence"/>
</dbReference>
<feature type="transmembrane region" description="Helical" evidence="8">
    <location>
        <begin position="131"/>
        <end position="149"/>
    </location>
</feature>
<evidence type="ECO:0000313" key="10">
    <source>
        <dbReference type="EMBL" id="MCU7695249.1"/>
    </source>
</evidence>
<evidence type="ECO:0000256" key="2">
    <source>
        <dbReference type="ARBA" id="ARBA00004829"/>
    </source>
</evidence>
<evidence type="ECO:0000256" key="5">
    <source>
        <dbReference type="ARBA" id="ARBA00022989"/>
    </source>
</evidence>
<comment type="pathway">
    <text evidence="2">Carotenoid biosynthesis.</text>
</comment>
<dbReference type="NCBIfam" id="TIGR03462">
    <property type="entry name" value="CarR_dom_SF"/>
    <property type="match status" value="1"/>
</dbReference>
<dbReference type="InterPro" id="IPR017825">
    <property type="entry name" value="Lycopene_cyclase_dom"/>
</dbReference>
<accession>A0AAE3LLC6</accession>
<evidence type="ECO:0000256" key="8">
    <source>
        <dbReference type="SAM" id="Phobius"/>
    </source>
</evidence>
<keyword evidence="4" id="KW-0125">Carotenoid biosynthesis</keyword>
<feature type="transmembrane region" description="Helical" evidence="8">
    <location>
        <begin position="161"/>
        <end position="182"/>
    </location>
</feature>
<dbReference type="GO" id="GO:0016020">
    <property type="term" value="C:membrane"/>
    <property type="evidence" value="ECO:0007669"/>
    <property type="project" value="UniProtKB-SubCell"/>
</dbReference>
<dbReference type="GO" id="GO:0045436">
    <property type="term" value="F:lycopene beta cyclase activity"/>
    <property type="evidence" value="ECO:0007669"/>
    <property type="project" value="UniProtKB-ARBA"/>
</dbReference>
<keyword evidence="5 8" id="KW-1133">Transmembrane helix</keyword>